<dbReference type="FunFam" id="3.30.70.270:FF:000001">
    <property type="entry name" value="Diguanylate cyclase domain protein"/>
    <property type="match status" value="1"/>
</dbReference>
<dbReference type="PANTHER" id="PTHR45138:SF9">
    <property type="entry name" value="DIGUANYLATE CYCLASE DGCM-RELATED"/>
    <property type="match status" value="1"/>
</dbReference>
<comment type="catalytic activity">
    <reaction evidence="2">
        <text>2 GTP = 3',3'-c-di-GMP + 2 diphosphate</text>
        <dbReference type="Rhea" id="RHEA:24898"/>
        <dbReference type="ChEBI" id="CHEBI:33019"/>
        <dbReference type="ChEBI" id="CHEBI:37565"/>
        <dbReference type="ChEBI" id="CHEBI:58805"/>
        <dbReference type="EC" id="2.7.7.65"/>
    </reaction>
</comment>
<dbReference type="AlphaFoldDB" id="A0AA49FM91"/>
<keyword evidence="5" id="KW-0548">Nucleotidyltransferase</keyword>
<feature type="coiled-coil region" evidence="3">
    <location>
        <begin position="239"/>
        <end position="277"/>
    </location>
</feature>
<dbReference type="Proteomes" id="UP001234916">
    <property type="component" value="Chromosome"/>
</dbReference>
<dbReference type="InterPro" id="IPR050469">
    <property type="entry name" value="Diguanylate_Cyclase"/>
</dbReference>
<dbReference type="EC" id="2.7.7.65" evidence="1"/>
<dbReference type="SUPFAM" id="SSF55073">
    <property type="entry name" value="Nucleotide cyclase"/>
    <property type="match status" value="1"/>
</dbReference>
<dbReference type="PANTHER" id="PTHR45138">
    <property type="entry name" value="REGULATORY COMPONENTS OF SENSORY TRANSDUCTION SYSTEM"/>
    <property type="match status" value="1"/>
</dbReference>
<dbReference type="SUPFAM" id="SSF58104">
    <property type="entry name" value="Methyl-accepting chemotaxis protein (MCP) signaling domain"/>
    <property type="match status" value="1"/>
</dbReference>
<evidence type="ECO:0000256" key="3">
    <source>
        <dbReference type="SAM" id="Coils"/>
    </source>
</evidence>
<dbReference type="InterPro" id="IPR029787">
    <property type="entry name" value="Nucleotide_cyclase"/>
</dbReference>
<dbReference type="NCBIfam" id="TIGR00254">
    <property type="entry name" value="GGDEF"/>
    <property type="match status" value="1"/>
</dbReference>
<dbReference type="KEGG" id="npv:OHM77_05395"/>
<gene>
    <name evidence="5" type="ORF">OHM77_05395</name>
</gene>
<sequence>MTPSEIARETLRQLAMRRTLPTPDNYRALYDEIAGNPPVEPLHWSDLIRGLVAQYEARHAGVTPARKRKMLDHVLVSSGTPEKLFDRLQSLAKSWSQGGAAEDMPFVGDGAAPVAAGGAAPQADAEMRELFAQLLENAVGVLLVDTPELAQEASALSADMRAARTPEQIAGLAARLKKFSYRLQFVAEDQAELKAALLHLLQLIIENINELVVDDDWLHGQVSMVSDIVGQQPISLRRLDDVERRMKDLIYKQSALKKNLNEARDRLKAMLAAFVDRLADLSSSTGHYHSKIEQCAEKIGRAGDISEISDVLDEVMSETRIIQLNAQRSRDELIEMRTRVEEAEKEIHRLHDELTQASDMVRHDPLTGTLNRKGMDEAVEREVKRVRRHNEKICVALLDVDNFKKLNDSLGHQAGDQALVHLAQVTQQTIRPQDTLARYGGEEFIVLLPDTALDDAVKAMVRVQRELTRKFFLHKNDKILITFSCGVVELAADEVPNQAIKRADDAMYLAKRAGKNRVVAA</sequence>
<proteinExistence type="predicted"/>
<evidence type="ECO:0000313" key="5">
    <source>
        <dbReference type="EMBL" id="WIM06701.1"/>
    </source>
</evidence>
<accession>A0AA49FM91</accession>
<dbReference type="PROSITE" id="PS50887">
    <property type="entry name" value="GGDEF"/>
    <property type="match status" value="1"/>
</dbReference>
<keyword evidence="3" id="KW-0175">Coiled coil</keyword>
<evidence type="ECO:0000256" key="1">
    <source>
        <dbReference type="ARBA" id="ARBA00012528"/>
    </source>
</evidence>
<protein>
    <recommendedName>
        <fullName evidence="1">diguanylate cyclase</fullName>
        <ecNumber evidence="1">2.7.7.65</ecNumber>
    </recommendedName>
</protein>
<feature type="coiled-coil region" evidence="3">
    <location>
        <begin position="326"/>
        <end position="360"/>
    </location>
</feature>
<dbReference type="GO" id="GO:0052621">
    <property type="term" value="F:diguanylate cyclase activity"/>
    <property type="evidence" value="ECO:0007669"/>
    <property type="project" value="UniProtKB-EC"/>
</dbReference>
<dbReference type="Pfam" id="PF00990">
    <property type="entry name" value="GGDEF"/>
    <property type="match status" value="1"/>
</dbReference>
<dbReference type="InterPro" id="IPR000160">
    <property type="entry name" value="GGDEF_dom"/>
</dbReference>
<evidence type="ECO:0000256" key="2">
    <source>
        <dbReference type="ARBA" id="ARBA00034247"/>
    </source>
</evidence>
<dbReference type="SMART" id="SM00267">
    <property type="entry name" value="GGDEF"/>
    <property type="match status" value="1"/>
</dbReference>
<organism evidence="5">
    <name type="scientific">Candidatus Nitricoxidivorans perseverans</name>
    <dbReference type="NCBI Taxonomy" id="2975601"/>
    <lineage>
        <taxon>Bacteria</taxon>
        <taxon>Pseudomonadati</taxon>
        <taxon>Pseudomonadota</taxon>
        <taxon>Betaproteobacteria</taxon>
        <taxon>Nitrosomonadales</taxon>
        <taxon>Sterolibacteriaceae</taxon>
        <taxon>Candidatus Nitricoxidivorans</taxon>
    </lineage>
</organism>
<name>A0AA49FM91_9PROT</name>
<reference evidence="5" key="1">
    <citation type="journal article" date="2023" name="Nat. Microbiol.">
        <title>Enrichment and characterization of a nitric oxide-reducing microbial community in a continuous bioreactor.</title>
        <authorList>
            <person name="Garrido-Amador P."/>
            <person name="Stortenbeker N."/>
            <person name="Wessels H.J.C.T."/>
            <person name="Speth D.R."/>
            <person name="Garcia-Heredia I."/>
            <person name="Kartal B."/>
        </authorList>
    </citation>
    <scope>NUCLEOTIDE SEQUENCE</scope>
    <source>
        <strain evidence="5">MAG1</strain>
    </source>
</reference>
<dbReference type="CDD" id="cd01949">
    <property type="entry name" value="GGDEF"/>
    <property type="match status" value="1"/>
</dbReference>
<dbReference type="EMBL" id="CP107246">
    <property type="protein sequence ID" value="WIM06701.1"/>
    <property type="molecule type" value="Genomic_DNA"/>
</dbReference>
<feature type="domain" description="GGDEF" evidence="4">
    <location>
        <begin position="391"/>
        <end position="521"/>
    </location>
</feature>
<keyword evidence="5" id="KW-0808">Transferase</keyword>
<dbReference type="Gene3D" id="3.30.70.270">
    <property type="match status" value="1"/>
</dbReference>
<dbReference type="InterPro" id="IPR043128">
    <property type="entry name" value="Rev_trsase/Diguanyl_cyclase"/>
</dbReference>
<evidence type="ECO:0000259" key="4">
    <source>
        <dbReference type="PROSITE" id="PS50887"/>
    </source>
</evidence>